<dbReference type="RefSeq" id="WP_344736326.1">
    <property type="nucleotide sequence ID" value="NZ_BAAAYU010000001.1"/>
</dbReference>
<name>A0ABP7A6L6_9MICO</name>
<accession>A0ABP7A6L6</accession>
<protein>
    <recommendedName>
        <fullName evidence="3">Transcription factor zinc-finger domain-containing protein</fullName>
    </recommendedName>
</protein>
<reference evidence="2" key="1">
    <citation type="journal article" date="2019" name="Int. J. Syst. Evol. Microbiol.">
        <title>The Global Catalogue of Microorganisms (GCM) 10K type strain sequencing project: providing services to taxonomists for standard genome sequencing and annotation.</title>
        <authorList>
            <consortium name="The Broad Institute Genomics Platform"/>
            <consortium name="The Broad Institute Genome Sequencing Center for Infectious Disease"/>
            <person name="Wu L."/>
            <person name="Ma J."/>
        </authorList>
    </citation>
    <scope>NUCLEOTIDE SEQUENCE [LARGE SCALE GENOMIC DNA]</scope>
    <source>
        <strain evidence="2">JCM 16544</strain>
    </source>
</reference>
<proteinExistence type="predicted"/>
<evidence type="ECO:0000313" key="1">
    <source>
        <dbReference type="EMBL" id="GAA3626009.1"/>
    </source>
</evidence>
<evidence type="ECO:0000313" key="2">
    <source>
        <dbReference type="Proteomes" id="UP001501697"/>
    </source>
</evidence>
<dbReference type="EMBL" id="BAAAYU010000001">
    <property type="protein sequence ID" value="GAA3626009.1"/>
    <property type="molecule type" value="Genomic_DNA"/>
</dbReference>
<gene>
    <name evidence="1" type="ORF">GCM10022200_05450</name>
</gene>
<comment type="caution">
    <text evidence="1">The sequence shown here is derived from an EMBL/GenBank/DDBJ whole genome shotgun (WGS) entry which is preliminary data.</text>
</comment>
<dbReference type="Proteomes" id="UP001501697">
    <property type="component" value="Unassembled WGS sequence"/>
</dbReference>
<evidence type="ECO:0008006" key="3">
    <source>
        <dbReference type="Google" id="ProtNLM"/>
    </source>
</evidence>
<organism evidence="1 2">
    <name type="scientific">Microbacterium awajiense</name>
    <dbReference type="NCBI Taxonomy" id="415214"/>
    <lineage>
        <taxon>Bacteria</taxon>
        <taxon>Bacillati</taxon>
        <taxon>Actinomycetota</taxon>
        <taxon>Actinomycetes</taxon>
        <taxon>Micrococcales</taxon>
        <taxon>Microbacteriaceae</taxon>
        <taxon>Microbacterium</taxon>
    </lineage>
</organism>
<sequence>MGDDELDDDLGPGRDCPTCGRPLTPEPLDGGTLALVWTCPLHGAIDLTPDALGEA</sequence>
<keyword evidence="2" id="KW-1185">Reference proteome</keyword>